<evidence type="ECO:0000313" key="2">
    <source>
        <dbReference type="EMBL" id="TKR93562.1"/>
    </source>
</evidence>
<dbReference type="Proteomes" id="UP000298663">
    <property type="component" value="Unassembled WGS sequence"/>
</dbReference>
<proteinExistence type="predicted"/>
<dbReference type="GO" id="GO:0042765">
    <property type="term" value="C:GPI-anchor transamidase complex"/>
    <property type="evidence" value="ECO:0007669"/>
    <property type="project" value="InterPro"/>
</dbReference>
<feature type="transmembrane region" description="Helical" evidence="1">
    <location>
        <begin position="488"/>
        <end position="509"/>
    </location>
</feature>
<dbReference type="PANTHER" id="PTHR13304:SF0">
    <property type="entry name" value="GLYCOSYLPHOSPHATIDYLINOSITOL ANCHOR ATTACHMENT 1 PROTEIN"/>
    <property type="match status" value="1"/>
</dbReference>
<dbReference type="InterPro" id="IPR007246">
    <property type="entry name" value="Gaa1"/>
</dbReference>
<evidence type="ECO:0000256" key="1">
    <source>
        <dbReference type="SAM" id="Phobius"/>
    </source>
</evidence>
<dbReference type="EMBL" id="AZBU02000002">
    <property type="protein sequence ID" value="TKR93562.1"/>
    <property type="molecule type" value="Genomic_DNA"/>
</dbReference>
<sequence>MNSLSQGDGKVPPIVNRLLAKLKPLTLLMLVGTVVFIQQATTNPSLVSLPMRISENSLLAGIVKETFADSSKLNRLQRGLFAKRSDDIHGFIAEELTKSGVEVYKQEFRSTLKQYKQFQGTTVYGIVPAFRSASVEAIIVAVKVDPEAYESIAVTLALAAHCREQIYWARNIVFVFVENEVGMEAWLSAYHGLKHQFLQFNTIEKHAGAIVGGVVMDFQGFGEKLNINVNMMNGRLPNLDLVNTIIRLSGKYNIHPTVYNRTNADDPTVTAGIAVYSQAFLELEGIHSVFGDYGIQVVGVETRGPRKGADHTHNLLRLAQIHEGVLRALNNILEKLHQSYFMYVLLGTDLFLSIAYFMIPIGTLLLPLLIFAIREWLQMKTFSFPPVVLITHVVGFGLAISAAPLFSRTYSEDVLFYSAAALMVPFSLLFKSTEDQLKTLKFLIYLEGPLVGASLSLLNFGLGFIVSTVIVIATLISTNVKRKPLSYLKSLIVISLHPFALAAAFMIYVNGTDPSTVIPELLKVLNHVVYTYMIHNSSLLLLLCAFAVPFWNLLVYVDLKSTED</sequence>
<protein>
    <submittedName>
        <fullName evidence="2">Uncharacterized protein</fullName>
    </submittedName>
</protein>
<feature type="transmembrane region" description="Helical" evidence="1">
    <location>
        <begin position="529"/>
        <end position="557"/>
    </location>
</feature>
<organism evidence="2 3">
    <name type="scientific">Steinernema carpocapsae</name>
    <name type="common">Entomopathogenic nematode</name>
    <dbReference type="NCBI Taxonomy" id="34508"/>
    <lineage>
        <taxon>Eukaryota</taxon>
        <taxon>Metazoa</taxon>
        <taxon>Ecdysozoa</taxon>
        <taxon>Nematoda</taxon>
        <taxon>Chromadorea</taxon>
        <taxon>Rhabditida</taxon>
        <taxon>Tylenchina</taxon>
        <taxon>Panagrolaimomorpha</taxon>
        <taxon>Strongyloidoidea</taxon>
        <taxon>Steinernematidae</taxon>
        <taxon>Steinernema</taxon>
    </lineage>
</organism>
<dbReference type="GO" id="GO:0016255">
    <property type="term" value="P:attachment of GPI anchor to protein"/>
    <property type="evidence" value="ECO:0007669"/>
    <property type="project" value="TreeGrafter"/>
</dbReference>
<keyword evidence="1" id="KW-0472">Membrane</keyword>
<name>A0A4U5PB70_STECR</name>
<keyword evidence="1" id="KW-0812">Transmembrane</keyword>
<dbReference type="AlphaFoldDB" id="A0A4U5PB70"/>
<feature type="transmembrane region" description="Helical" evidence="1">
    <location>
        <begin position="450"/>
        <end position="476"/>
    </location>
</feature>
<gene>
    <name evidence="2" type="ORF">L596_007989</name>
</gene>
<feature type="transmembrane region" description="Helical" evidence="1">
    <location>
        <begin position="340"/>
        <end position="373"/>
    </location>
</feature>
<dbReference type="PANTHER" id="PTHR13304">
    <property type="entry name" value="GLYCOSYLPHOSPHATIDYLINOSITOL ANCHOR ATTACHMENT 1 PROTEIN"/>
    <property type="match status" value="1"/>
</dbReference>
<evidence type="ECO:0000313" key="3">
    <source>
        <dbReference type="Proteomes" id="UP000298663"/>
    </source>
</evidence>
<dbReference type="STRING" id="34508.A0A4U5PB70"/>
<keyword evidence="3" id="KW-1185">Reference proteome</keyword>
<feature type="transmembrane region" description="Helical" evidence="1">
    <location>
        <begin position="385"/>
        <end position="407"/>
    </location>
</feature>
<dbReference type="OrthoDB" id="5873994at2759"/>
<reference evidence="2 3" key="2">
    <citation type="journal article" date="2019" name="G3 (Bethesda)">
        <title>Hybrid Assembly of the Genome of the Entomopathogenic Nematode Steinernema carpocapsae Identifies the X-Chromosome.</title>
        <authorList>
            <person name="Serra L."/>
            <person name="Macchietto M."/>
            <person name="Macias-Munoz A."/>
            <person name="McGill C.J."/>
            <person name="Rodriguez I.M."/>
            <person name="Rodriguez B."/>
            <person name="Murad R."/>
            <person name="Mortazavi A."/>
        </authorList>
    </citation>
    <scope>NUCLEOTIDE SEQUENCE [LARGE SCALE GENOMIC DNA]</scope>
    <source>
        <strain evidence="2 3">ALL</strain>
    </source>
</reference>
<accession>A0A4U5PB70</accession>
<reference evidence="2 3" key="1">
    <citation type="journal article" date="2015" name="Genome Biol.">
        <title>Comparative genomics of Steinernema reveals deeply conserved gene regulatory networks.</title>
        <authorList>
            <person name="Dillman A.R."/>
            <person name="Macchietto M."/>
            <person name="Porter C.F."/>
            <person name="Rogers A."/>
            <person name="Williams B."/>
            <person name="Antoshechkin I."/>
            <person name="Lee M.M."/>
            <person name="Goodwin Z."/>
            <person name="Lu X."/>
            <person name="Lewis E.E."/>
            <person name="Goodrich-Blair H."/>
            <person name="Stock S.P."/>
            <person name="Adams B.J."/>
            <person name="Sternberg P.W."/>
            <person name="Mortazavi A."/>
        </authorList>
    </citation>
    <scope>NUCLEOTIDE SEQUENCE [LARGE SCALE GENOMIC DNA]</scope>
    <source>
        <strain evidence="2 3">ALL</strain>
    </source>
</reference>
<keyword evidence="1" id="KW-1133">Transmembrane helix</keyword>
<comment type="caution">
    <text evidence="2">The sequence shown here is derived from an EMBL/GenBank/DDBJ whole genome shotgun (WGS) entry which is preliminary data.</text>
</comment>
<dbReference type="Pfam" id="PF04114">
    <property type="entry name" value="Gaa1"/>
    <property type="match status" value="1"/>
</dbReference>